<dbReference type="EMBL" id="SNRW01004574">
    <property type="protein sequence ID" value="KAA6386966.1"/>
    <property type="molecule type" value="Genomic_DNA"/>
</dbReference>
<proteinExistence type="predicted"/>
<evidence type="ECO:0000313" key="1">
    <source>
        <dbReference type="EMBL" id="KAA6386966.1"/>
    </source>
</evidence>
<gene>
    <name evidence="1" type="ORF">EZS28_017504</name>
</gene>
<comment type="caution">
    <text evidence="1">The sequence shown here is derived from an EMBL/GenBank/DDBJ whole genome shotgun (WGS) entry which is preliminary data.</text>
</comment>
<protein>
    <submittedName>
        <fullName evidence="1">Uncharacterized protein</fullName>
    </submittedName>
</protein>
<organism evidence="1 2">
    <name type="scientific">Streblomastix strix</name>
    <dbReference type="NCBI Taxonomy" id="222440"/>
    <lineage>
        <taxon>Eukaryota</taxon>
        <taxon>Metamonada</taxon>
        <taxon>Preaxostyla</taxon>
        <taxon>Oxymonadida</taxon>
        <taxon>Streblomastigidae</taxon>
        <taxon>Streblomastix</taxon>
    </lineage>
</organism>
<dbReference type="PANTHER" id="PTHR12947">
    <property type="entry name" value="AMSH-LIKE PROTEASE"/>
    <property type="match status" value="1"/>
</dbReference>
<dbReference type="Proteomes" id="UP000324800">
    <property type="component" value="Unassembled WGS sequence"/>
</dbReference>
<accession>A0A5J4VXQ6</accession>
<reference evidence="1 2" key="1">
    <citation type="submission" date="2019-03" db="EMBL/GenBank/DDBJ databases">
        <title>Single cell metagenomics reveals metabolic interactions within the superorganism composed of flagellate Streblomastix strix and complex community of Bacteroidetes bacteria on its surface.</title>
        <authorList>
            <person name="Treitli S.C."/>
            <person name="Kolisko M."/>
            <person name="Husnik F."/>
            <person name="Keeling P."/>
            <person name="Hampl V."/>
        </authorList>
    </citation>
    <scope>NUCLEOTIDE SEQUENCE [LARGE SCALE GENOMIC DNA]</scope>
    <source>
        <strain evidence="1">ST1C</strain>
    </source>
</reference>
<feature type="non-terminal residue" evidence="1">
    <location>
        <position position="1"/>
    </location>
</feature>
<name>A0A5J4VXQ6_9EUKA</name>
<dbReference type="OrthoDB" id="3640at2759"/>
<dbReference type="Gene3D" id="3.40.140.10">
    <property type="entry name" value="Cytidine Deaminase, domain 2"/>
    <property type="match status" value="1"/>
</dbReference>
<sequence length="114" mass="12888">KQKEKKLQALMSLKTFLSSVDLHTQCNFQTVLGISIAVVVSLKDNCVAIFTMSESGLNRIQQCPRNGFHLHHEDCSRDPIYGISSICQVWEYQSVLNEFGIVSKVTDLRLSQSR</sequence>
<dbReference type="AlphaFoldDB" id="A0A5J4VXQ6"/>
<evidence type="ECO:0000313" key="2">
    <source>
        <dbReference type="Proteomes" id="UP000324800"/>
    </source>
</evidence>